<dbReference type="GO" id="GO:0007160">
    <property type="term" value="P:cell-matrix adhesion"/>
    <property type="evidence" value="ECO:0007669"/>
    <property type="project" value="TreeGrafter"/>
</dbReference>
<keyword evidence="5" id="KW-0677">Repeat</keyword>
<dbReference type="InterPro" id="IPR000413">
    <property type="entry name" value="Integrin_alpha"/>
</dbReference>
<comment type="subcellular location">
    <subcellularLocation>
        <location evidence="1 13">Membrane</location>
        <topology evidence="1 13">Single-pass type I membrane protein</topology>
    </subcellularLocation>
</comment>
<dbReference type="Gene3D" id="2.60.40.1510">
    <property type="entry name" value="ntegrin, alpha v. Chain A, domain 3"/>
    <property type="match status" value="1"/>
</dbReference>
<dbReference type="PRINTS" id="PR01185">
    <property type="entry name" value="INTEGRINA"/>
</dbReference>
<dbReference type="Pfam" id="PF20806">
    <property type="entry name" value="Integrin_A_Ig_3"/>
    <property type="match status" value="1"/>
</dbReference>
<dbReference type="InterPro" id="IPR013517">
    <property type="entry name" value="FG-GAP"/>
</dbReference>
<keyword evidence="8 13" id="KW-0401">Integrin</keyword>
<dbReference type="Pfam" id="PF08441">
    <property type="entry name" value="Integrin_A_Ig_1"/>
    <property type="match status" value="1"/>
</dbReference>
<evidence type="ECO:0000256" key="8">
    <source>
        <dbReference type="ARBA" id="ARBA00023037"/>
    </source>
</evidence>
<keyword evidence="7 13" id="KW-1133">Transmembrane helix</keyword>
<feature type="repeat" description="FG-GAP" evidence="12">
    <location>
        <begin position="358"/>
        <end position="411"/>
    </location>
</feature>
<dbReference type="RefSeq" id="XP_030219450.1">
    <property type="nucleotide sequence ID" value="XM_030363590.1"/>
</dbReference>
<dbReference type="PANTHER" id="PTHR23220:SF89">
    <property type="entry name" value="INTEGRIN ALPHA-3"/>
    <property type="match status" value="1"/>
</dbReference>
<keyword evidence="3 13" id="KW-0812">Transmembrane</keyword>
<dbReference type="Proteomes" id="UP000694546">
    <property type="component" value="Chromosome 1"/>
</dbReference>
<feature type="repeat" description="FG-GAP" evidence="12">
    <location>
        <begin position="39"/>
        <end position="103"/>
    </location>
</feature>
<evidence type="ECO:0000259" key="14">
    <source>
        <dbReference type="Pfam" id="PF08441"/>
    </source>
</evidence>
<dbReference type="GO" id="GO:0005178">
    <property type="term" value="F:integrin binding"/>
    <property type="evidence" value="ECO:0007669"/>
    <property type="project" value="TreeGrafter"/>
</dbReference>
<evidence type="ECO:0000313" key="17">
    <source>
        <dbReference type="Ensembl" id="ENSGMOP00000023609.1"/>
    </source>
</evidence>
<keyword evidence="4" id="KW-0732">Signal</keyword>
<evidence type="ECO:0000256" key="5">
    <source>
        <dbReference type="ARBA" id="ARBA00022737"/>
    </source>
</evidence>
<dbReference type="SMART" id="SM00191">
    <property type="entry name" value="Int_alpha"/>
    <property type="match status" value="5"/>
</dbReference>
<evidence type="ECO:0000256" key="2">
    <source>
        <dbReference type="ARBA" id="ARBA00008054"/>
    </source>
</evidence>
<feature type="domain" description="Integrin alpha second immunoglobulin-like" evidence="15">
    <location>
        <begin position="596"/>
        <end position="734"/>
    </location>
</feature>
<dbReference type="Gene3D" id="2.60.40.1460">
    <property type="entry name" value="Integrin domains. Chain A, domain 2"/>
    <property type="match status" value="1"/>
</dbReference>
<feature type="repeat" description="FG-GAP" evidence="12">
    <location>
        <begin position="415"/>
        <end position="476"/>
    </location>
</feature>
<evidence type="ECO:0000256" key="7">
    <source>
        <dbReference type="ARBA" id="ARBA00022989"/>
    </source>
</evidence>
<dbReference type="SUPFAM" id="SSF69318">
    <property type="entry name" value="Integrin alpha N-terminal domain"/>
    <property type="match status" value="1"/>
</dbReference>
<keyword evidence="6 13" id="KW-0130">Cell adhesion</keyword>
<dbReference type="InterPro" id="IPR032695">
    <property type="entry name" value="Integrin_dom_sf"/>
</dbReference>
<dbReference type="PROSITE" id="PS51470">
    <property type="entry name" value="FG_GAP"/>
    <property type="match status" value="4"/>
</dbReference>
<feature type="transmembrane region" description="Helical" evidence="13">
    <location>
        <begin position="962"/>
        <end position="983"/>
    </location>
</feature>
<organism evidence="17 18">
    <name type="scientific">Gadus morhua</name>
    <name type="common">Atlantic cod</name>
    <dbReference type="NCBI Taxonomy" id="8049"/>
    <lineage>
        <taxon>Eukaryota</taxon>
        <taxon>Metazoa</taxon>
        <taxon>Chordata</taxon>
        <taxon>Craniata</taxon>
        <taxon>Vertebrata</taxon>
        <taxon>Euteleostomi</taxon>
        <taxon>Actinopterygii</taxon>
        <taxon>Neopterygii</taxon>
        <taxon>Teleostei</taxon>
        <taxon>Neoteleostei</taxon>
        <taxon>Acanthomorphata</taxon>
        <taxon>Zeiogadaria</taxon>
        <taxon>Gadariae</taxon>
        <taxon>Gadiformes</taxon>
        <taxon>Gadoidei</taxon>
        <taxon>Gadidae</taxon>
        <taxon>Gadus</taxon>
    </lineage>
</organism>
<protein>
    <submittedName>
        <fullName evidence="17">Integrin alpha-3-like</fullName>
    </submittedName>
</protein>
<evidence type="ECO:0000256" key="9">
    <source>
        <dbReference type="ARBA" id="ARBA00023136"/>
    </source>
</evidence>
<dbReference type="GO" id="GO:0050900">
    <property type="term" value="P:leukocyte migration"/>
    <property type="evidence" value="ECO:0007669"/>
    <property type="project" value="TreeGrafter"/>
</dbReference>
<gene>
    <name evidence="17" type="primary">LOC115548764</name>
</gene>
<keyword evidence="9 13" id="KW-0472">Membrane</keyword>
<evidence type="ECO:0000256" key="3">
    <source>
        <dbReference type="ARBA" id="ARBA00022692"/>
    </source>
</evidence>
<evidence type="ECO:0000259" key="16">
    <source>
        <dbReference type="Pfam" id="PF20806"/>
    </source>
</evidence>
<reference evidence="17" key="2">
    <citation type="submission" date="2025-08" db="UniProtKB">
        <authorList>
            <consortium name="Ensembl"/>
        </authorList>
    </citation>
    <scope>IDENTIFICATION</scope>
</reference>
<evidence type="ECO:0000259" key="15">
    <source>
        <dbReference type="Pfam" id="PF20805"/>
    </source>
</evidence>
<accession>A0A8C4ZYR9</accession>
<dbReference type="GO" id="GO:0009897">
    <property type="term" value="C:external side of plasma membrane"/>
    <property type="evidence" value="ECO:0007669"/>
    <property type="project" value="TreeGrafter"/>
</dbReference>
<reference evidence="17" key="1">
    <citation type="submission" date="2019-07" db="EMBL/GenBank/DDBJ databases">
        <authorList>
            <consortium name="Wellcome Sanger Institute Data Sharing"/>
        </authorList>
    </citation>
    <scope>NUCLEOTIDE SEQUENCE [LARGE SCALE GENOMIC DNA]</scope>
</reference>
<comment type="similarity">
    <text evidence="2 13">Belongs to the integrin alpha chain family.</text>
</comment>
<evidence type="ECO:0000256" key="1">
    <source>
        <dbReference type="ARBA" id="ARBA00004479"/>
    </source>
</evidence>
<dbReference type="Gene3D" id="2.60.40.1530">
    <property type="entry name" value="ntegrin, alpha v. Chain A, domain 4"/>
    <property type="match status" value="1"/>
</dbReference>
<dbReference type="GeneTree" id="ENSGT00940000157746"/>
<name>A0A8C4ZYR9_GADMO</name>
<dbReference type="GO" id="GO:0098609">
    <property type="term" value="P:cell-cell adhesion"/>
    <property type="evidence" value="ECO:0007669"/>
    <property type="project" value="TreeGrafter"/>
</dbReference>
<dbReference type="OMA" id="MCTFGIS"/>
<dbReference type="GO" id="GO:0007229">
    <property type="term" value="P:integrin-mediated signaling pathway"/>
    <property type="evidence" value="ECO:0007669"/>
    <property type="project" value="UniProtKB-KW"/>
</dbReference>
<dbReference type="SUPFAM" id="SSF69179">
    <property type="entry name" value="Integrin domains"/>
    <property type="match status" value="3"/>
</dbReference>
<sequence length="1014" mass="112282">MFSRPAVFLLLRWAPGWGVWWVVLLGLLPQDRAVYLDTQAPLVKHGAPGSLFGLSVALHQQTLHRTRSLMLVGAPKEKAEPYVRANHTGGVYSCPITADQSDCSRITLLGSDTELDEAEDLIEDMWLGVSVASQKQPAGPILICGHRFVKLYGAFKLRHMIGKCYLRGNDLQQYHDSMHWQNPNQVCSHRGDVSGEVMCNMGISADISQTEVLVGAPGSYVWQGNVHVSWENPEIFYNPEQSSFPNMDKRHTYIGYSVALATHLLSKEAVTIVTGAPRDDFRGSVFLADRRNRILVVNQSLHGEQMGSYYGNALAVTDLNNDGWSDLLVGAPFYFQPDQKQGGAVYVYMNQGGWLRLRRVLHGPWGSAFGMSLASAGDLNQDGYQDFAVGAPFFQTGSVYIWTGSSTGISQEPSQVIQGSQVSPGFRTFGFSLSGGLDVDQNFFPDLLVGSLDDTVALLRARTIVQLNQTLTVTPEVLDPASWDEGLQIKVCFSIVSRGIMKVKNITLNFTVIADITQHEPRLHFHENGHHVYSGVLTLATHPSYRCQDYTMGVVRPIQEHVSPVVLSLNASLVDPGLLLESPPHTHRKVHILKSCGSDHHCQSNLQMSAQFTNQELLPLRNHSGFQVFRYNSSNRRVFLVVKVTNCPSPRQLAEDAYLTTLNINIPPSLRYAGVRSKGVVCTDGGGLRCELGDPFISSQETEIVLLLETQDEYLDKRESHTHLQLTTLSDQTPVSVSLALLMEFILETNFFLSSQPISSQFGGHVTGESAVRRTRDISSPLIFTLQVDVIGKPLGPLGHLQLEVSWPLESNGGKWLLYLTEINLDGSPEHHCATPRNIVNPLNLTSEGVRKRSVDHEREENLNPTKKSYTLDCEDGSARCVVFTCRLPNMKTTSSLSLTANIWSTTLLEDYSDAQSVKVKGRATLKLQTEEPSAIRMSPQTLQLCVLLLPEVGGGRGGPPLWIFICSILTGLFLLSIICLVLRRWGFFMPKAEPWRGVSLHQGRLRMTEVGED</sequence>
<dbReference type="InterPro" id="IPR013649">
    <property type="entry name" value="Integrin_alpha_Ig-like_1"/>
</dbReference>
<dbReference type="Pfam" id="PF01839">
    <property type="entry name" value="FG-GAP"/>
    <property type="match status" value="2"/>
</dbReference>
<dbReference type="InterPro" id="IPR028994">
    <property type="entry name" value="Integrin_alpha_N"/>
</dbReference>
<dbReference type="GO" id="GO:0033627">
    <property type="term" value="P:cell adhesion mediated by integrin"/>
    <property type="evidence" value="ECO:0007669"/>
    <property type="project" value="TreeGrafter"/>
</dbReference>
<keyword evidence="11" id="KW-0325">Glycoprotein</keyword>
<evidence type="ECO:0000256" key="6">
    <source>
        <dbReference type="ARBA" id="ARBA00022889"/>
    </source>
</evidence>
<dbReference type="Gene3D" id="2.130.10.130">
    <property type="entry name" value="Integrin alpha, N-terminal"/>
    <property type="match status" value="1"/>
</dbReference>
<evidence type="ECO:0000256" key="12">
    <source>
        <dbReference type="PROSITE-ProRule" id="PRU00803"/>
    </source>
</evidence>
<keyword evidence="18" id="KW-1185">Reference proteome</keyword>
<dbReference type="Ensembl" id="ENSGMOT00000027639.1">
    <property type="protein sequence ID" value="ENSGMOP00000023609.1"/>
    <property type="gene ID" value="ENSGMOG00000022950.1"/>
</dbReference>
<dbReference type="InterPro" id="IPR048285">
    <property type="entry name" value="Integrin_alpha_Ig-like_2"/>
</dbReference>
<evidence type="ECO:0000256" key="4">
    <source>
        <dbReference type="ARBA" id="ARBA00022729"/>
    </source>
</evidence>
<evidence type="ECO:0000313" key="18">
    <source>
        <dbReference type="Proteomes" id="UP000694546"/>
    </source>
</evidence>
<evidence type="ECO:0000256" key="11">
    <source>
        <dbReference type="ARBA" id="ARBA00023180"/>
    </source>
</evidence>
<evidence type="ECO:0000256" key="13">
    <source>
        <dbReference type="RuleBase" id="RU003762"/>
    </source>
</evidence>
<evidence type="ECO:0000256" key="10">
    <source>
        <dbReference type="ARBA" id="ARBA00023170"/>
    </source>
</evidence>
<feature type="repeat" description="FG-GAP" evidence="12">
    <location>
        <begin position="296"/>
        <end position="357"/>
    </location>
</feature>
<dbReference type="AlphaFoldDB" id="A0A8C4ZYR9"/>
<dbReference type="InterPro" id="IPR048286">
    <property type="entry name" value="Integrin_alpha_Ig-like_3"/>
</dbReference>
<keyword evidence="10 13" id="KW-0675">Receptor</keyword>
<dbReference type="Gene3D" id="1.20.5.930">
    <property type="entry name" value="Bicelle-embedded integrin alpha(iib) transmembrane segment"/>
    <property type="match status" value="1"/>
</dbReference>
<feature type="domain" description="Integrin alpha first immunoglubulin-like" evidence="14">
    <location>
        <begin position="461"/>
        <end position="582"/>
    </location>
</feature>
<reference evidence="17" key="3">
    <citation type="submission" date="2025-09" db="UniProtKB">
        <authorList>
            <consortium name="Ensembl"/>
        </authorList>
    </citation>
    <scope>IDENTIFICATION</scope>
</reference>
<dbReference type="InterPro" id="IPR013519">
    <property type="entry name" value="Int_alpha_beta-p"/>
</dbReference>
<dbReference type="OrthoDB" id="5317514at2759"/>
<proteinExistence type="inferred from homology"/>
<dbReference type="PANTHER" id="PTHR23220">
    <property type="entry name" value="INTEGRIN ALPHA"/>
    <property type="match status" value="1"/>
</dbReference>
<dbReference type="GO" id="GO:0008305">
    <property type="term" value="C:integrin complex"/>
    <property type="evidence" value="ECO:0007669"/>
    <property type="project" value="InterPro"/>
</dbReference>
<dbReference type="Pfam" id="PF20805">
    <property type="entry name" value="Integrin_A_Ig_2"/>
    <property type="match status" value="1"/>
</dbReference>
<feature type="domain" description="Integrin alpha third immunoglobulin-like" evidence="16">
    <location>
        <begin position="754"/>
        <end position="933"/>
    </location>
</feature>
<dbReference type="GeneID" id="115548764"/>